<evidence type="ECO:0000313" key="3">
    <source>
        <dbReference type="Proteomes" id="UP000596049"/>
    </source>
</evidence>
<dbReference type="EMBL" id="CP067341">
    <property type="protein sequence ID" value="QQP10474.1"/>
    <property type="molecule type" value="Genomic_DNA"/>
</dbReference>
<name>A0ABX7AQE7_9BACI</name>
<feature type="signal peptide" evidence="1">
    <location>
        <begin position="1"/>
        <end position="21"/>
    </location>
</feature>
<gene>
    <name evidence="2" type="ORF">FJQ98_14395</name>
</gene>
<keyword evidence="1" id="KW-0732">Signal</keyword>
<dbReference type="RefSeq" id="WP_053592562.1">
    <property type="nucleotide sequence ID" value="NZ_CP067341.1"/>
</dbReference>
<evidence type="ECO:0000313" key="2">
    <source>
        <dbReference type="EMBL" id="QQP10474.1"/>
    </source>
</evidence>
<sequence length="169" mass="19591">MFYRRLLLLSTLLLLSGCTEETNTDEANKNAVVQEGQTIHNIEKLYKFMEDAKNGKEAEIRVIRHYGELSYDNGQGKFKGYDDSEKNNEQATGKIIYDLKAVHDENAGEKWIEVHSNMDDFEQSEDYPETMIDSQQCAYIRIDEEIGAYMLTECFHAWEYSLLPKPTID</sequence>
<evidence type="ECO:0000256" key="1">
    <source>
        <dbReference type="SAM" id="SignalP"/>
    </source>
</evidence>
<protein>
    <recommendedName>
        <fullName evidence="4">Lipoprotein</fullName>
    </recommendedName>
</protein>
<proteinExistence type="predicted"/>
<reference evidence="2 3" key="1">
    <citation type="submission" date="2020-01" db="EMBL/GenBank/DDBJ databases">
        <authorList>
            <person name="Liu G."/>
            <person name="Liu B."/>
        </authorList>
    </citation>
    <scope>NUCLEOTIDE SEQUENCE [LARGE SCALE GENOMIC DNA]</scope>
    <source>
        <strain evidence="2 3">FJAT-51161</strain>
    </source>
</reference>
<evidence type="ECO:0008006" key="4">
    <source>
        <dbReference type="Google" id="ProtNLM"/>
    </source>
</evidence>
<keyword evidence="3" id="KW-1185">Reference proteome</keyword>
<organism evidence="2 3">
    <name type="scientific">Lysinibacillus agricola</name>
    <dbReference type="NCBI Taxonomy" id="2590012"/>
    <lineage>
        <taxon>Bacteria</taxon>
        <taxon>Bacillati</taxon>
        <taxon>Bacillota</taxon>
        <taxon>Bacilli</taxon>
        <taxon>Bacillales</taxon>
        <taxon>Bacillaceae</taxon>
        <taxon>Lysinibacillus</taxon>
    </lineage>
</organism>
<accession>A0ABX7AQE7</accession>
<dbReference type="PROSITE" id="PS51257">
    <property type="entry name" value="PROKAR_LIPOPROTEIN"/>
    <property type="match status" value="1"/>
</dbReference>
<dbReference type="Proteomes" id="UP000596049">
    <property type="component" value="Chromosome"/>
</dbReference>
<feature type="chain" id="PRO_5046130241" description="Lipoprotein" evidence="1">
    <location>
        <begin position="22"/>
        <end position="169"/>
    </location>
</feature>